<sequence>MGIEDFRAKLVAPKSQYNNFGHYNYRSLEDITMAVKTLLKSFKGCQCQLDYDAIMVGDWHYIKATASFIDEDGNKTVAHGFAREPESKKGADVSQITGSAISYAGKYAMNALFLLDDTKDADTEEYQSQYGSQQNQYGNQQQFNNQQQLDNGYYDGGFNQ</sequence>
<dbReference type="Proteomes" id="UP000365705">
    <property type="component" value="Unassembled WGS sequence"/>
</dbReference>
<dbReference type="EMBL" id="CABFNH010000013">
    <property type="protein sequence ID" value="VTZ90275.1"/>
    <property type="molecule type" value="Genomic_DNA"/>
</dbReference>
<evidence type="ECO:0000313" key="3">
    <source>
        <dbReference type="Proteomes" id="UP000365705"/>
    </source>
</evidence>
<organism evidence="2 3">
    <name type="scientific">Limosilactobacillus mucosae</name>
    <name type="common">Lactobacillus mucosae</name>
    <dbReference type="NCBI Taxonomy" id="97478"/>
    <lineage>
        <taxon>Bacteria</taxon>
        <taxon>Bacillati</taxon>
        <taxon>Bacillota</taxon>
        <taxon>Bacilli</taxon>
        <taxon>Lactobacillales</taxon>
        <taxon>Lactobacillaceae</taxon>
        <taxon>Limosilactobacillus</taxon>
    </lineage>
</organism>
<dbReference type="Pfam" id="PF04404">
    <property type="entry name" value="ERF"/>
    <property type="match status" value="1"/>
</dbReference>
<evidence type="ECO:0000313" key="2">
    <source>
        <dbReference type="EMBL" id="VTZ90275.1"/>
    </source>
</evidence>
<proteinExistence type="predicted"/>
<feature type="region of interest" description="Disordered" evidence="1">
    <location>
        <begin position="124"/>
        <end position="160"/>
    </location>
</feature>
<feature type="compositionally biased region" description="Low complexity" evidence="1">
    <location>
        <begin position="127"/>
        <end position="148"/>
    </location>
</feature>
<protein>
    <recommendedName>
        <fullName evidence="4">Essential recombination function protein</fullName>
    </recommendedName>
</protein>
<evidence type="ECO:0008006" key="4">
    <source>
        <dbReference type="Google" id="ProtNLM"/>
    </source>
</evidence>
<dbReference type="RefSeq" id="WP_052088665.1">
    <property type="nucleotide sequence ID" value="NZ_CABFNH010000013.1"/>
</dbReference>
<name>A0A508YJS6_LIMMU</name>
<dbReference type="AlphaFoldDB" id="A0A508YJS6"/>
<dbReference type="InterPro" id="IPR007499">
    <property type="entry name" value="ERF_bacteria_virus"/>
</dbReference>
<accession>A0A508YJS6</accession>
<gene>
    <name evidence="2" type="ORF">LMUP508_01095</name>
</gene>
<reference evidence="2 3" key="1">
    <citation type="submission" date="2019-06" db="EMBL/GenBank/DDBJ databases">
        <authorList>
            <person name="Rodrigo-Torres L."/>
            <person name="Arahal R. D."/>
            <person name="Lucena T."/>
        </authorList>
    </citation>
    <scope>NUCLEOTIDE SEQUENCE [LARGE SCALE GENOMIC DNA]</scope>
    <source>
        <strain evidence="2 3">INIA P508</strain>
    </source>
</reference>
<evidence type="ECO:0000256" key="1">
    <source>
        <dbReference type="SAM" id="MobiDB-lite"/>
    </source>
</evidence>